<dbReference type="Gene3D" id="1.10.510.10">
    <property type="entry name" value="Transferase(Phosphotransferase) domain 1"/>
    <property type="match status" value="1"/>
</dbReference>
<evidence type="ECO:0000313" key="8">
    <source>
        <dbReference type="EMBL" id="EKX54682.1"/>
    </source>
</evidence>
<dbReference type="eggNOG" id="KOG0598">
    <property type="taxonomic scope" value="Eukaryota"/>
</dbReference>
<evidence type="ECO:0000256" key="4">
    <source>
        <dbReference type="ARBA" id="ARBA00022741"/>
    </source>
</evidence>
<dbReference type="EMBL" id="JH992966">
    <property type="protein sequence ID" value="EKX54682.1"/>
    <property type="molecule type" value="Genomic_DNA"/>
</dbReference>
<sequence length="293" mass="33411">DFECLSIVGKGAYGKVLQFERELQERENLRGIINVDKSVYKRWLVQSTKAERRVLEVVNHPFIVKLHYAFQTADRLCLVMDFINGGELFSYIAREKVFSEPRARFYAAEIILALEYLHEMSIIYRDLKPENILLDDKGHIRLTDFGHSKDEHSRNDRAFSMVGSPYYMAPEILLNKGHGKEADWWSLGILVYEMLVGLPPFYQENTKKAYEALLTKPLEFPENISREAKSMIRGLVRGGMDGWIDGGREEDERWGEGGVEEEVCVCVCGGGGVGELKIDVCFSCMLIVAKDLA</sequence>
<feature type="domain" description="Protein kinase" evidence="7">
    <location>
        <begin position="2"/>
        <end position="265"/>
    </location>
</feature>
<dbReference type="InterPro" id="IPR045270">
    <property type="entry name" value="STKc_AGC"/>
</dbReference>
<keyword evidence="6" id="KW-0067">ATP-binding</keyword>
<keyword evidence="3" id="KW-0808">Transferase</keyword>
<keyword evidence="4" id="KW-0547">Nucleotide-binding</keyword>
<dbReference type="SMART" id="SM00220">
    <property type="entry name" value="S_TKc"/>
    <property type="match status" value="1"/>
</dbReference>
<proteinExistence type="predicted"/>
<evidence type="ECO:0000256" key="6">
    <source>
        <dbReference type="ARBA" id="ARBA00022840"/>
    </source>
</evidence>
<keyword evidence="5" id="KW-0418">Kinase</keyword>
<dbReference type="PANTHER" id="PTHR24351">
    <property type="entry name" value="RIBOSOMAL PROTEIN S6 KINASE"/>
    <property type="match status" value="1"/>
</dbReference>
<name>L1K265_GUITC</name>
<dbReference type="PROSITE" id="PS50011">
    <property type="entry name" value="PROTEIN_KINASE_DOM"/>
    <property type="match status" value="1"/>
</dbReference>
<evidence type="ECO:0000256" key="5">
    <source>
        <dbReference type="ARBA" id="ARBA00022777"/>
    </source>
</evidence>
<keyword evidence="2" id="KW-0597">Phosphoprotein</keyword>
<dbReference type="InterPro" id="IPR011009">
    <property type="entry name" value="Kinase-like_dom_sf"/>
</dbReference>
<dbReference type="KEGG" id="gtt:GUITHDRAFT_63150"/>
<dbReference type="OrthoDB" id="63267at2759"/>
<dbReference type="CDD" id="cd05123">
    <property type="entry name" value="STKc_AGC"/>
    <property type="match status" value="1"/>
</dbReference>
<dbReference type="HOGENOM" id="CLU_000288_63_5_1"/>
<dbReference type="Pfam" id="PF00069">
    <property type="entry name" value="Pkinase"/>
    <property type="match status" value="1"/>
</dbReference>
<evidence type="ECO:0000256" key="1">
    <source>
        <dbReference type="ARBA" id="ARBA00022527"/>
    </source>
</evidence>
<evidence type="ECO:0000256" key="3">
    <source>
        <dbReference type="ARBA" id="ARBA00022679"/>
    </source>
</evidence>
<evidence type="ECO:0000259" key="7">
    <source>
        <dbReference type="PROSITE" id="PS50011"/>
    </source>
</evidence>
<dbReference type="PROSITE" id="PS00108">
    <property type="entry name" value="PROTEIN_KINASE_ST"/>
    <property type="match status" value="1"/>
</dbReference>
<gene>
    <name evidence="8" type="ORF">GUITHDRAFT_63150</name>
</gene>
<reference evidence="8" key="1">
    <citation type="journal article" date="2012" name="Nature">
        <title>Algal genomes reveal evolutionary mosaicism and the fate of nucleomorphs.</title>
        <authorList>
            <consortium name="DOE Joint Genome Institute"/>
            <person name="Curtis B.A."/>
            <person name="Tanifuji G."/>
            <person name="Burki F."/>
            <person name="Gruber A."/>
            <person name="Irimia M."/>
            <person name="Maruyama S."/>
            <person name="Arias M.C."/>
            <person name="Ball S.G."/>
            <person name="Gile G.H."/>
            <person name="Hirakawa Y."/>
            <person name="Hopkins J.F."/>
            <person name="Kuo A."/>
            <person name="Rensing S.A."/>
            <person name="Schmutz J."/>
            <person name="Symeonidi A."/>
            <person name="Elias M."/>
            <person name="Eveleigh R.J."/>
            <person name="Herman E.K."/>
            <person name="Klute M.J."/>
            <person name="Nakayama T."/>
            <person name="Obornik M."/>
            <person name="Reyes-Prieto A."/>
            <person name="Armbrust E.V."/>
            <person name="Aves S.J."/>
            <person name="Beiko R.G."/>
            <person name="Coutinho P."/>
            <person name="Dacks J.B."/>
            <person name="Durnford D.G."/>
            <person name="Fast N.M."/>
            <person name="Green B.R."/>
            <person name="Grisdale C.J."/>
            <person name="Hempel F."/>
            <person name="Henrissat B."/>
            <person name="Hoppner M.P."/>
            <person name="Ishida K."/>
            <person name="Kim E."/>
            <person name="Koreny L."/>
            <person name="Kroth P.G."/>
            <person name="Liu Y."/>
            <person name="Malik S.B."/>
            <person name="Maier U.G."/>
            <person name="McRose D."/>
            <person name="Mock T."/>
            <person name="Neilson J.A."/>
            <person name="Onodera N.T."/>
            <person name="Poole A.M."/>
            <person name="Pritham E.J."/>
            <person name="Richards T.A."/>
            <person name="Rocap G."/>
            <person name="Roy S.W."/>
            <person name="Sarai C."/>
            <person name="Schaack S."/>
            <person name="Shirato S."/>
            <person name="Slamovits C.H."/>
            <person name="Spencer D.F."/>
            <person name="Suzuki S."/>
            <person name="Worden A.Z."/>
            <person name="Zauner S."/>
            <person name="Barry K."/>
            <person name="Bell C."/>
            <person name="Bharti A.K."/>
            <person name="Crow J.A."/>
            <person name="Grimwood J."/>
            <person name="Kramer R."/>
            <person name="Lindquist E."/>
            <person name="Lucas S."/>
            <person name="Salamov A."/>
            <person name="McFadden G.I."/>
            <person name="Lane C.E."/>
            <person name="Keeling P.J."/>
            <person name="Gray M.W."/>
            <person name="Grigoriev I.V."/>
            <person name="Archibald J.M."/>
        </authorList>
    </citation>
    <scope>NUCLEOTIDE SEQUENCE</scope>
    <source>
        <strain evidence="8">CCMP2712</strain>
    </source>
</reference>
<accession>L1K265</accession>
<protein>
    <recommendedName>
        <fullName evidence="7">Protein kinase domain-containing protein</fullName>
    </recommendedName>
</protein>
<organism evidence="8">
    <name type="scientific">Guillardia theta (strain CCMP2712)</name>
    <name type="common">Cryptophyte</name>
    <dbReference type="NCBI Taxonomy" id="905079"/>
    <lineage>
        <taxon>Eukaryota</taxon>
        <taxon>Cryptophyceae</taxon>
        <taxon>Pyrenomonadales</taxon>
        <taxon>Geminigeraceae</taxon>
        <taxon>Guillardia</taxon>
    </lineage>
</organism>
<dbReference type="Gene3D" id="3.30.200.20">
    <property type="entry name" value="Phosphorylase Kinase, domain 1"/>
    <property type="match status" value="1"/>
</dbReference>
<dbReference type="FunFam" id="1.10.510.10:FF:000048">
    <property type="entry name" value="Protein kinase C"/>
    <property type="match status" value="1"/>
</dbReference>
<dbReference type="InterPro" id="IPR008271">
    <property type="entry name" value="Ser/Thr_kinase_AS"/>
</dbReference>
<dbReference type="GO" id="GO:0005524">
    <property type="term" value="F:ATP binding"/>
    <property type="evidence" value="ECO:0007669"/>
    <property type="project" value="UniProtKB-KW"/>
</dbReference>
<dbReference type="PaxDb" id="55529-EKX54682"/>
<dbReference type="GO" id="GO:0004674">
    <property type="term" value="F:protein serine/threonine kinase activity"/>
    <property type="evidence" value="ECO:0007669"/>
    <property type="project" value="UniProtKB-KW"/>
</dbReference>
<evidence type="ECO:0000256" key="2">
    <source>
        <dbReference type="ARBA" id="ARBA00022553"/>
    </source>
</evidence>
<dbReference type="AlphaFoldDB" id="L1K265"/>
<feature type="non-terminal residue" evidence="8">
    <location>
        <position position="293"/>
    </location>
</feature>
<dbReference type="InterPro" id="IPR000719">
    <property type="entry name" value="Prot_kinase_dom"/>
</dbReference>
<dbReference type="GeneID" id="17311716"/>
<dbReference type="SUPFAM" id="SSF56112">
    <property type="entry name" value="Protein kinase-like (PK-like)"/>
    <property type="match status" value="1"/>
</dbReference>
<keyword evidence="1" id="KW-0723">Serine/threonine-protein kinase</keyword>
<dbReference type="STRING" id="905079.L1K265"/>
<dbReference type="RefSeq" id="XP_005841662.1">
    <property type="nucleotide sequence ID" value="XM_005841605.1"/>
</dbReference>